<dbReference type="RefSeq" id="WP_085311695.1">
    <property type="nucleotide sequence ID" value="NZ_CP020743.1"/>
</dbReference>
<dbReference type="InterPro" id="IPR014903">
    <property type="entry name" value="DUF1796"/>
</dbReference>
<sequence>MNLEDLKNSYDVVVSLGGLCQVTNQLKRHNLRTFSGPLDWFYYPSLSDANRLLQNRFKKFMELENMVVEDSESYGLIESEFDNQTKWAERITYCIKDTYYNCFSMHDFPIEPGVDWKVTYPLFNAKLTTRINRFLEKITNSETILFVRIWGNRDEAVELQKVLSKITNKDFNILIVNFAEGIPDVVELNWGITRVCSIEIPRYQDRWEGDNSDWDKILNKITLTY</sequence>
<dbReference type="EMBL" id="CP020743">
    <property type="protein sequence ID" value="ARJ22551.1"/>
    <property type="molecule type" value="Genomic_DNA"/>
</dbReference>
<dbReference type="AlphaFoldDB" id="A0A1W6A9W0"/>
<dbReference type="Pfam" id="PF08795">
    <property type="entry name" value="DUF1796"/>
    <property type="match status" value="1"/>
</dbReference>
<reference evidence="1 2" key="1">
    <citation type="submission" date="2017-04" db="EMBL/GenBank/DDBJ databases">
        <title>The Characteristic of a Fine Plant Growth-Promoting Rhizobacteria Bacillus mycoides Gnyt1 and its Whole Genome Sequencing Analysis.</title>
        <authorList>
            <person name="Li J.H."/>
            <person name="Yao T."/>
        </authorList>
    </citation>
    <scope>NUCLEOTIDE SEQUENCE [LARGE SCALE GENOMIC DNA]</scope>
    <source>
        <strain evidence="1 2">Gnyt1</strain>
    </source>
</reference>
<organism evidence="1 2">
    <name type="scientific">Bacillus mycoides</name>
    <dbReference type="NCBI Taxonomy" id="1405"/>
    <lineage>
        <taxon>Bacteria</taxon>
        <taxon>Bacillati</taxon>
        <taxon>Bacillota</taxon>
        <taxon>Bacilli</taxon>
        <taxon>Bacillales</taxon>
        <taxon>Bacillaceae</taxon>
        <taxon>Bacillus</taxon>
        <taxon>Bacillus cereus group</taxon>
    </lineage>
</organism>
<dbReference type="Proteomes" id="UP000192932">
    <property type="component" value="Chromosome"/>
</dbReference>
<proteinExistence type="predicted"/>
<evidence type="ECO:0000313" key="1">
    <source>
        <dbReference type="EMBL" id="ARJ22551.1"/>
    </source>
</evidence>
<protein>
    <recommendedName>
        <fullName evidence="3">Papain-like cysteine peptidase</fullName>
    </recommendedName>
</protein>
<gene>
    <name evidence="1" type="ORF">B7492_15600</name>
</gene>
<evidence type="ECO:0008006" key="3">
    <source>
        <dbReference type="Google" id="ProtNLM"/>
    </source>
</evidence>
<name>A0A1W6A9W0_BACMY</name>
<evidence type="ECO:0000313" key="2">
    <source>
        <dbReference type="Proteomes" id="UP000192932"/>
    </source>
</evidence>
<accession>A0A1W6A9W0</accession>